<organism evidence="3 4">
    <name type="scientific">Nocardiopsis ansamitocini</name>
    <dbReference type="NCBI Taxonomy" id="1670832"/>
    <lineage>
        <taxon>Bacteria</taxon>
        <taxon>Bacillati</taxon>
        <taxon>Actinomycetota</taxon>
        <taxon>Actinomycetes</taxon>
        <taxon>Streptosporangiales</taxon>
        <taxon>Nocardiopsidaceae</taxon>
        <taxon>Nocardiopsis</taxon>
    </lineage>
</organism>
<feature type="transmembrane region" description="Helical" evidence="2">
    <location>
        <begin position="50"/>
        <end position="72"/>
    </location>
</feature>
<gene>
    <name evidence="3" type="ORF">Nans01_03320</name>
</gene>
<dbReference type="AlphaFoldDB" id="A0A9W6P2N4"/>
<evidence type="ECO:0000313" key="3">
    <source>
        <dbReference type="EMBL" id="GLU45981.1"/>
    </source>
</evidence>
<keyword evidence="2" id="KW-0472">Membrane</keyword>
<sequence length="144" mass="15522">MSITEDRTIRSGTATKPRTRPASPPRPTTVPTQRGAAAQRPSARPPRMPFVLLVLGLLGGALVCLLVLRTVLAEDTFEISRLQQENRTLAQQEQALREANLHSETSEAIADAAEELGMEPGEAPRFIEVEGESAQVLTGGREAP</sequence>
<comment type="caution">
    <text evidence="3">The sequence shown here is derived from an EMBL/GenBank/DDBJ whole genome shotgun (WGS) entry which is preliminary data.</text>
</comment>
<reference evidence="3" key="1">
    <citation type="submission" date="2023-02" db="EMBL/GenBank/DDBJ databases">
        <title>Nocardiopsis ansamitocini NBRC 112285.</title>
        <authorList>
            <person name="Ichikawa N."/>
            <person name="Sato H."/>
            <person name="Tonouchi N."/>
        </authorList>
    </citation>
    <scope>NUCLEOTIDE SEQUENCE</scope>
    <source>
        <strain evidence="3">NBRC 112285</strain>
    </source>
</reference>
<name>A0A9W6P2N4_9ACTN</name>
<keyword evidence="2" id="KW-0812">Transmembrane</keyword>
<keyword evidence="4" id="KW-1185">Reference proteome</keyword>
<evidence type="ECO:0000313" key="4">
    <source>
        <dbReference type="Proteomes" id="UP001165092"/>
    </source>
</evidence>
<dbReference type="Proteomes" id="UP001165092">
    <property type="component" value="Unassembled WGS sequence"/>
</dbReference>
<proteinExistence type="predicted"/>
<feature type="compositionally biased region" description="Low complexity" evidence="1">
    <location>
        <begin position="29"/>
        <end position="42"/>
    </location>
</feature>
<evidence type="ECO:0000256" key="1">
    <source>
        <dbReference type="SAM" id="MobiDB-lite"/>
    </source>
</evidence>
<evidence type="ECO:0008006" key="5">
    <source>
        <dbReference type="Google" id="ProtNLM"/>
    </source>
</evidence>
<evidence type="ECO:0000256" key="2">
    <source>
        <dbReference type="SAM" id="Phobius"/>
    </source>
</evidence>
<accession>A0A9W6P2N4</accession>
<protein>
    <recommendedName>
        <fullName evidence="5">Cell division protein FtsL</fullName>
    </recommendedName>
</protein>
<keyword evidence="2" id="KW-1133">Transmembrane helix</keyword>
<dbReference type="RefSeq" id="WP_285756852.1">
    <property type="nucleotide sequence ID" value="NZ_BSQG01000001.1"/>
</dbReference>
<dbReference type="EMBL" id="BSQG01000001">
    <property type="protein sequence ID" value="GLU45981.1"/>
    <property type="molecule type" value="Genomic_DNA"/>
</dbReference>
<feature type="region of interest" description="Disordered" evidence="1">
    <location>
        <begin position="1"/>
        <end position="44"/>
    </location>
</feature>